<feature type="transmembrane region" description="Helical" evidence="7">
    <location>
        <begin position="69"/>
        <end position="95"/>
    </location>
</feature>
<dbReference type="Gene3D" id="1.10.1760.20">
    <property type="match status" value="1"/>
</dbReference>
<proteinExistence type="predicted"/>
<evidence type="ECO:0000256" key="5">
    <source>
        <dbReference type="ARBA" id="ARBA00022989"/>
    </source>
</evidence>
<comment type="subcellular location">
    <subcellularLocation>
        <location evidence="1">Cell membrane</location>
        <topology evidence="1">Multi-pass membrane protein</topology>
    </subcellularLocation>
</comment>
<feature type="transmembrane region" description="Helical" evidence="7">
    <location>
        <begin position="101"/>
        <end position="119"/>
    </location>
</feature>
<feature type="transmembrane region" description="Helical" evidence="7">
    <location>
        <begin position="7"/>
        <end position="28"/>
    </location>
</feature>
<reference evidence="8 9" key="1">
    <citation type="submission" date="2018-10" db="EMBL/GenBank/DDBJ databases">
        <title>Xanthobacter tagetidis genome sequencing and assembly.</title>
        <authorList>
            <person name="Maclea K.S."/>
            <person name="Goen A.E."/>
            <person name="Fatima S.A."/>
        </authorList>
    </citation>
    <scope>NUCLEOTIDE SEQUENCE [LARGE SCALE GENOMIC DNA]</scope>
    <source>
        <strain evidence="8 9">ATCC 700314</strain>
    </source>
</reference>
<gene>
    <name evidence="8" type="primary">cbiM</name>
    <name evidence="8" type="ORF">D9R14_03955</name>
</gene>
<evidence type="ECO:0000256" key="7">
    <source>
        <dbReference type="SAM" id="Phobius"/>
    </source>
</evidence>
<keyword evidence="2" id="KW-0813">Transport</keyword>
<evidence type="ECO:0000256" key="3">
    <source>
        <dbReference type="ARBA" id="ARBA00022475"/>
    </source>
</evidence>
<accession>A0A3L7AM69</accession>
<keyword evidence="5 7" id="KW-1133">Transmembrane helix</keyword>
<dbReference type="GO" id="GO:0005886">
    <property type="term" value="C:plasma membrane"/>
    <property type="evidence" value="ECO:0007669"/>
    <property type="project" value="UniProtKB-SubCell"/>
</dbReference>
<dbReference type="PANTHER" id="PTHR34229:SF1">
    <property type="entry name" value="METAL TRANSPORT PROTEIN HI_1621-RELATED"/>
    <property type="match status" value="1"/>
</dbReference>
<evidence type="ECO:0000256" key="4">
    <source>
        <dbReference type="ARBA" id="ARBA00022692"/>
    </source>
</evidence>
<keyword evidence="6 7" id="KW-0472">Membrane</keyword>
<keyword evidence="4 7" id="KW-0812">Transmembrane</keyword>
<evidence type="ECO:0000313" key="9">
    <source>
        <dbReference type="Proteomes" id="UP000269692"/>
    </source>
</evidence>
<evidence type="ECO:0000256" key="2">
    <source>
        <dbReference type="ARBA" id="ARBA00022448"/>
    </source>
</evidence>
<evidence type="ECO:0000313" key="8">
    <source>
        <dbReference type="EMBL" id="RLP81154.1"/>
    </source>
</evidence>
<evidence type="ECO:0000256" key="6">
    <source>
        <dbReference type="ARBA" id="ARBA00023136"/>
    </source>
</evidence>
<evidence type="ECO:0000256" key="1">
    <source>
        <dbReference type="ARBA" id="ARBA00004651"/>
    </source>
</evidence>
<comment type="caution">
    <text evidence="8">The sequence shown here is derived from an EMBL/GenBank/DDBJ whole genome shotgun (WGS) entry which is preliminary data.</text>
</comment>
<sequence>MAHIPDGVLSVPVLAGGAVLAVAGIGYGLRRIGEEEIPKVAILACGFFAVSLVAIPVGPSSVHLLLSGLMGLMIGPAVFPAVFVGLVLQALLFGFGGLTTLGVNTVNIALPGLLCGLLLSPLLRGASPARAGAVGALAGAACVALTGGLVAAALALSASEFVPSARIVLLTYVPLAVGEAFVTGFAVAFLARVRPEAIAGFAPKVAVPAPVPPAVAVAGERP</sequence>
<keyword evidence="9" id="KW-1185">Reference proteome</keyword>
<dbReference type="NCBIfam" id="NF004905">
    <property type="entry name" value="PRK06265.1-5"/>
    <property type="match status" value="1"/>
</dbReference>
<dbReference type="Proteomes" id="UP000269692">
    <property type="component" value="Unassembled WGS sequence"/>
</dbReference>
<feature type="transmembrane region" description="Helical" evidence="7">
    <location>
        <begin position="131"/>
        <end position="155"/>
    </location>
</feature>
<dbReference type="Pfam" id="PF01891">
    <property type="entry name" value="CbiM"/>
    <property type="match status" value="1"/>
</dbReference>
<dbReference type="OrthoDB" id="9792317at2"/>
<dbReference type="GO" id="GO:0000041">
    <property type="term" value="P:transition metal ion transport"/>
    <property type="evidence" value="ECO:0007669"/>
    <property type="project" value="InterPro"/>
</dbReference>
<dbReference type="NCBIfam" id="NF004903">
    <property type="entry name" value="PRK06265.1-3"/>
    <property type="match status" value="1"/>
</dbReference>
<dbReference type="InterPro" id="IPR002751">
    <property type="entry name" value="CbiM/NikMN"/>
</dbReference>
<keyword evidence="3" id="KW-1003">Cell membrane</keyword>
<feature type="transmembrane region" description="Helical" evidence="7">
    <location>
        <begin position="40"/>
        <end position="57"/>
    </location>
</feature>
<feature type="transmembrane region" description="Helical" evidence="7">
    <location>
        <begin position="167"/>
        <end position="191"/>
    </location>
</feature>
<name>A0A3L7AM69_9HYPH</name>
<dbReference type="PANTHER" id="PTHR34229">
    <property type="entry name" value="METAL TRANSPORT PROTEIN HI_1621-RELATED"/>
    <property type="match status" value="1"/>
</dbReference>
<dbReference type="AlphaFoldDB" id="A0A3L7AM69"/>
<organism evidence="8 9">
    <name type="scientific">Xanthobacter tagetidis</name>
    <dbReference type="NCBI Taxonomy" id="60216"/>
    <lineage>
        <taxon>Bacteria</taxon>
        <taxon>Pseudomonadati</taxon>
        <taxon>Pseudomonadota</taxon>
        <taxon>Alphaproteobacteria</taxon>
        <taxon>Hyphomicrobiales</taxon>
        <taxon>Xanthobacteraceae</taxon>
        <taxon>Xanthobacter</taxon>
    </lineage>
</organism>
<dbReference type="EMBL" id="RCTF01000002">
    <property type="protein sequence ID" value="RLP81154.1"/>
    <property type="molecule type" value="Genomic_DNA"/>
</dbReference>
<protein>
    <submittedName>
        <fullName evidence="8">Cobalt transporter CbiM</fullName>
    </submittedName>
</protein>
<dbReference type="RefSeq" id="WP_121622006.1">
    <property type="nucleotide sequence ID" value="NZ_JACIIW010000003.1"/>
</dbReference>